<keyword evidence="4" id="KW-0813">Transport</keyword>
<evidence type="ECO:0000256" key="5">
    <source>
        <dbReference type="ARBA" id="ARBA00022795"/>
    </source>
</evidence>
<evidence type="ECO:0000256" key="8">
    <source>
        <dbReference type="SAM" id="Coils"/>
    </source>
</evidence>
<feature type="region of interest" description="Disordered" evidence="9">
    <location>
        <begin position="1"/>
        <end position="30"/>
    </location>
</feature>
<evidence type="ECO:0000313" key="11">
    <source>
        <dbReference type="EMBL" id="HHS49216.1"/>
    </source>
</evidence>
<dbReference type="GO" id="GO:0044781">
    <property type="term" value="P:bacterial-type flagellum organization"/>
    <property type="evidence" value="ECO:0007669"/>
    <property type="project" value="UniProtKB-KW"/>
</dbReference>
<dbReference type="InterPro" id="IPR051472">
    <property type="entry name" value="T3SS_Stator/FliH"/>
</dbReference>
<name>A0A7C6EE03_DESAE</name>
<comment type="function">
    <text evidence="1">Needed for flagellar regrowth and assembly.</text>
</comment>
<gene>
    <name evidence="11" type="ORF">ENM99_05145</name>
</gene>
<evidence type="ECO:0000256" key="1">
    <source>
        <dbReference type="ARBA" id="ARBA00003041"/>
    </source>
</evidence>
<evidence type="ECO:0000256" key="4">
    <source>
        <dbReference type="ARBA" id="ARBA00022448"/>
    </source>
</evidence>
<dbReference type="EMBL" id="DRZX01000250">
    <property type="protein sequence ID" value="HHS49216.1"/>
    <property type="molecule type" value="Genomic_DNA"/>
</dbReference>
<dbReference type="InterPro" id="IPR018035">
    <property type="entry name" value="Flagellar_FliH/T3SS_HrpE"/>
</dbReference>
<evidence type="ECO:0000259" key="10">
    <source>
        <dbReference type="Pfam" id="PF02108"/>
    </source>
</evidence>
<keyword evidence="7" id="KW-1006">Bacterial flagellum protein export</keyword>
<accession>A0A7C6EE03</accession>
<evidence type="ECO:0000256" key="2">
    <source>
        <dbReference type="ARBA" id="ARBA00006602"/>
    </source>
</evidence>
<feature type="domain" description="Flagellar assembly protein FliH/Type III secretion system HrpE" evidence="10">
    <location>
        <begin position="86"/>
        <end position="200"/>
    </location>
</feature>
<evidence type="ECO:0000256" key="9">
    <source>
        <dbReference type="SAM" id="MobiDB-lite"/>
    </source>
</evidence>
<proteinExistence type="inferred from homology"/>
<keyword evidence="8" id="KW-0175">Coiled coil</keyword>
<dbReference type="Proteomes" id="UP000886400">
    <property type="component" value="Unassembled WGS sequence"/>
</dbReference>
<keyword evidence="5" id="KW-1005">Bacterial flagellum biogenesis</keyword>
<reference evidence="11" key="1">
    <citation type="journal article" date="2020" name="mSystems">
        <title>Genome- and Community-Level Interaction Insights into Carbon Utilization and Element Cycling Functions of Hydrothermarchaeota in Hydrothermal Sediment.</title>
        <authorList>
            <person name="Zhou Z."/>
            <person name="Liu Y."/>
            <person name="Xu W."/>
            <person name="Pan J."/>
            <person name="Luo Z.H."/>
            <person name="Li M."/>
        </authorList>
    </citation>
    <scope>NUCLEOTIDE SEQUENCE [LARGE SCALE GENOMIC DNA]</scope>
    <source>
        <strain evidence="11">SpSt-1135</strain>
    </source>
</reference>
<sequence length="209" mass="24187">MKNPPIEEFIWEELSTNEQTTQQTQPEKEQVKEVEKTLPNIDEIYQKAFNEGYEKAKNESALDCEQKLSNLKNQYDTKLLNSNAELKQSLQLIDARFNETKETIKNLENDMINIAIEISQKIIEKEMQNPETLKNLIRKTLSFAKSDKIKLKLNEKQAKLIEDEFNNIEIIGDPALEMGTIIVEEDSNIIDASINTKLEELKRSLINES</sequence>
<organism evidence="11">
    <name type="scientific">Desulfurella acetivorans</name>
    <dbReference type="NCBI Taxonomy" id="33002"/>
    <lineage>
        <taxon>Bacteria</taxon>
        <taxon>Pseudomonadati</taxon>
        <taxon>Campylobacterota</taxon>
        <taxon>Desulfurellia</taxon>
        <taxon>Desulfurellales</taxon>
        <taxon>Desulfurellaceae</taxon>
        <taxon>Desulfurella</taxon>
    </lineage>
</organism>
<evidence type="ECO:0000256" key="3">
    <source>
        <dbReference type="ARBA" id="ARBA00016507"/>
    </source>
</evidence>
<dbReference type="AlphaFoldDB" id="A0A7C6EE03"/>
<comment type="caution">
    <text evidence="11">The sequence shown here is derived from an EMBL/GenBank/DDBJ whole genome shotgun (WGS) entry which is preliminary data.</text>
</comment>
<dbReference type="Pfam" id="PF02108">
    <property type="entry name" value="FliH"/>
    <property type="match status" value="1"/>
</dbReference>
<protein>
    <recommendedName>
        <fullName evidence="3">Flagellar assembly protein FliH</fullName>
    </recommendedName>
</protein>
<feature type="compositionally biased region" description="Low complexity" evidence="9">
    <location>
        <begin position="16"/>
        <end position="25"/>
    </location>
</feature>
<dbReference type="GO" id="GO:0005829">
    <property type="term" value="C:cytosol"/>
    <property type="evidence" value="ECO:0007669"/>
    <property type="project" value="TreeGrafter"/>
</dbReference>
<dbReference type="GO" id="GO:0015031">
    <property type="term" value="P:protein transport"/>
    <property type="evidence" value="ECO:0007669"/>
    <property type="project" value="UniProtKB-KW"/>
</dbReference>
<dbReference type="PANTHER" id="PTHR34982:SF1">
    <property type="entry name" value="FLAGELLAR ASSEMBLY PROTEIN FLIH"/>
    <property type="match status" value="1"/>
</dbReference>
<dbReference type="PANTHER" id="PTHR34982">
    <property type="entry name" value="YOP PROTEINS TRANSLOCATION PROTEIN L"/>
    <property type="match status" value="1"/>
</dbReference>
<keyword evidence="6" id="KW-0653">Protein transport</keyword>
<evidence type="ECO:0000256" key="7">
    <source>
        <dbReference type="ARBA" id="ARBA00023225"/>
    </source>
</evidence>
<comment type="similarity">
    <text evidence="2">Belongs to the FliH family.</text>
</comment>
<feature type="coiled-coil region" evidence="8">
    <location>
        <begin position="90"/>
        <end position="117"/>
    </location>
</feature>
<evidence type="ECO:0000256" key="6">
    <source>
        <dbReference type="ARBA" id="ARBA00022927"/>
    </source>
</evidence>